<dbReference type="Proteomes" id="UP000519004">
    <property type="component" value="Unassembled WGS sequence"/>
</dbReference>
<reference evidence="2 3" key="1">
    <citation type="submission" date="2020-08" db="EMBL/GenBank/DDBJ databases">
        <title>Genomic Encyclopedia of Type Strains, Phase IV (KMG-IV): sequencing the most valuable type-strain genomes for metagenomic binning, comparative biology and taxonomic classification.</title>
        <authorList>
            <person name="Goeker M."/>
        </authorList>
    </citation>
    <scope>NUCLEOTIDE SEQUENCE [LARGE SCALE GENOMIC DNA]</scope>
    <source>
        <strain evidence="2 3">DSM 25897</strain>
    </source>
</reference>
<evidence type="ECO:0000256" key="1">
    <source>
        <dbReference type="SAM" id="Phobius"/>
    </source>
</evidence>
<keyword evidence="3" id="KW-1185">Reference proteome</keyword>
<organism evidence="2 3">
    <name type="scientific">Rehaibacterium terrae</name>
    <dbReference type="NCBI Taxonomy" id="1341696"/>
    <lineage>
        <taxon>Bacteria</taxon>
        <taxon>Pseudomonadati</taxon>
        <taxon>Pseudomonadota</taxon>
        <taxon>Gammaproteobacteria</taxon>
        <taxon>Lysobacterales</taxon>
        <taxon>Lysobacteraceae</taxon>
        <taxon>Rehaibacterium</taxon>
    </lineage>
</organism>
<keyword evidence="1" id="KW-1133">Transmembrane helix</keyword>
<evidence type="ECO:0008006" key="4">
    <source>
        <dbReference type="Google" id="ProtNLM"/>
    </source>
</evidence>
<dbReference type="AlphaFoldDB" id="A0A7W7XYC3"/>
<proteinExistence type="predicted"/>
<evidence type="ECO:0000313" key="3">
    <source>
        <dbReference type="Proteomes" id="UP000519004"/>
    </source>
</evidence>
<dbReference type="EMBL" id="JACHHX010000002">
    <property type="protein sequence ID" value="MBB5014570.1"/>
    <property type="molecule type" value="Genomic_DNA"/>
</dbReference>
<accession>A0A7W7XYC3</accession>
<comment type="caution">
    <text evidence="2">The sequence shown here is derived from an EMBL/GenBank/DDBJ whole genome shotgun (WGS) entry which is preliminary data.</text>
</comment>
<feature type="transmembrane region" description="Helical" evidence="1">
    <location>
        <begin position="234"/>
        <end position="255"/>
    </location>
</feature>
<protein>
    <recommendedName>
        <fullName evidence="4">Flippase-like domain-containing protein</fullName>
    </recommendedName>
</protein>
<feature type="transmembrane region" description="Helical" evidence="1">
    <location>
        <begin position="44"/>
        <end position="65"/>
    </location>
</feature>
<feature type="transmembrane region" description="Helical" evidence="1">
    <location>
        <begin position="201"/>
        <end position="222"/>
    </location>
</feature>
<feature type="transmembrane region" description="Helical" evidence="1">
    <location>
        <begin position="117"/>
        <end position="144"/>
    </location>
</feature>
<dbReference type="RefSeq" id="WP_183947143.1">
    <property type="nucleotide sequence ID" value="NZ_JACHHX010000002.1"/>
</dbReference>
<name>A0A7W7XYC3_9GAMM</name>
<gene>
    <name evidence="2" type="ORF">HNQ58_000444</name>
</gene>
<feature type="transmembrane region" description="Helical" evidence="1">
    <location>
        <begin position="262"/>
        <end position="281"/>
    </location>
</feature>
<keyword evidence="1" id="KW-0812">Transmembrane</keyword>
<feature type="transmembrane region" description="Helical" evidence="1">
    <location>
        <begin position="12"/>
        <end position="32"/>
    </location>
</feature>
<keyword evidence="1" id="KW-0472">Membrane</keyword>
<feature type="transmembrane region" description="Helical" evidence="1">
    <location>
        <begin position="150"/>
        <end position="170"/>
    </location>
</feature>
<feature type="transmembrane region" description="Helical" evidence="1">
    <location>
        <begin position="77"/>
        <end position="96"/>
    </location>
</feature>
<evidence type="ECO:0000313" key="2">
    <source>
        <dbReference type="EMBL" id="MBB5014570.1"/>
    </source>
</evidence>
<sequence>MSMHAVLVRKAILAALVVAGIGFSAYLAWVYRTDIAVALRNADLLAILGCLILLMLANMSIAWVFSELASREADQPIPKMAVAGAFLLAQVGKYVPGRVWGLVMQKAALGQALQTRAMIVANLEVSLISLVGMAGSGLACIALIRLGCVTAVAAVLLTAGAMVAMMSARFMKRAEDLIVRVVGRAGYQTERRRAPNSAIRLVRVVPLILAYLSLYAFGWTMLLMLGFGVRLEPALQFVAAQSASQILGVLSMVPAGIGIREVALLASSSWFAVDAVVVAALVVITRLALVCIDLLSMPLGALMLYGGRRG</sequence>